<comment type="caution">
    <text evidence="1">The sequence shown here is derived from an EMBL/GenBank/DDBJ whole genome shotgun (WGS) entry which is preliminary data.</text>
</comment>
<evidence type="ECO:0000313" key="1">
    <source>
        <dbReference type="EMBL" id="CAB4026648.1"/>
    </source>
</evidence>
<keyword evidence="2" id="KW-1185">Reference proteome</keyword>
<organism evidence="1 2">
    <name type="scientific">Paramuricea clavata</name>
    <name type="common">Red gorgonian</name>
    <name type="synonym">Violescent sea-whip</name>
    <dbReference type="NCBI Taxonomy" id="317549"/>
    <lineage>
        <taxon>Eukaryota</taxon>
        <taxon>Metazoa</taxon>
        <taxon>Cnidaria</taxon>
        <taxon>Anthozoa</taxon>
        <taxon>Octocorallia</taxon>
        <taxon>Malacalcyonacea</taxon>
        <taxon>Plexauridae</taxon>
        <taxon>Paramuricea</taxon>
    </lineage>
</organism>
<name>A0A6S7J7W7_PARCT</name>
<protein>
    <submittedName>
        <fullName evidence="1">Uncharacterized protein</fullName>
    </submittedName>
</protein>
<proteinExistence type="predicted"/>
<gene>
    <name evidence="1" type="ORF">PACLA_8A044419</name>
</gene>
<dbReference type="OrthoDB" id="5982080at2759"/>
<reference evidence="1" key="1">
    <citation type="submission" date="2020-04" db="EMBL/GenBank/DDBJ databases">
        <authorList>
            <person name="Alioto T."/>
            <person name="Alioto T."/>
            <person name="Gomez Garrido J."/>
        </authorList>
    </citation>
    <scope>NUCLEOTIDE SEQUENCE</scope>
    <source>
        <strain evidence="1">A484AB</strain>
    </source>
</reference>
<dbReference type="AlphaFoldDB" id="A0A6S7J7W7"/>
<sequence>MTCKELPRSWKVQERIKALNGKWKFSETPGNTFGIQQSIKERLEVRVQNMIKNSPATESFRQNKKIRVKLSGDGTNVGKSLHVVNVTFTILDQGSKAMSADETI</sequence>
<dbReference type="Proteomes" id="UP001152795">
    <property type="component" value="Unassembled WGS sequence"/>
</dbReference>
<dbReference type="EMBL" id="CACRXK020014325">
    <property type="protein sequence ID" value="CAB4026648.1"/>
    <property type="molecule type" value="Genomic_DNA"/>
</dbReference>
<evidence type="ECO:0000313" key="2">
    <source>
        <dbReference type="Proteomes" id="UP001152795"/>
    </source>
</evidence>
<accession>A0A6S7J7W7</accession>